<keyword evidence="3" id="KW-1185">Reference proteome</keyword>
<dbReference type="PANTHER" id="PTHR42951">
    <property type="entry name" value="METALLO-BETA-LACTAMASE DOMAIN-CONTAINING"/>
    <property type="match status" value="1"/>
</dbReference>
<dbReference type="SMART" id="SM00849">
    <property type="entry name" value="Lactamase_B"/>
    <property type="match status" value="1"/>
</dbReference>
<dbReference type="Gene3D" id="3.60.15.10">
    <property type="entry name" value="Ribonuclease Z/Hydroxyacylglutathione hydrolase-like"/>
    <property type="match status" value="1"/>
</dbReference>
<dbReference type="RefSeq" id="WP_386048682.1">
    <property type="nucleotide sequence ID" value="NZ_JBHUIO010000011.1"/>
</dbReference>
<sequence length="329" mass="36269">MILKVKVNDMQVYVEDLGSGVQMIDLMEQQERGRSACYVVRGDKIAIIETGSSLSGPYILAGLNELGIEPAQVEYVIVTHIHLDHAGGVGSILPHFPHATVVAHPRAGRHLIDPSRLMQGARAVYGDALERLYGEMLPVPADRLLIRDEGEQLDLGAGHLLTFYDTPGHAKHHFSIHDPAARGIFSGDTVGVRYVQQLTGWDFTCIFPSTSPTDFDRDAVFSSLDKLERLPGVDRIFHTHFGPTEPASLAFARTRKTVDDFDRLARELFTPGMDGSVLAEAIRDYIRADLAKEGHIVDQLGGIELDIGLNAQGMIYVLEREHAKKSRSL</sequence>
<dbReference type="EMBL" id="JBHUIO010000011">
    <property type="protein sequence ID" value="MFD2171676.1"/>
    <property type="molecule type" value="Genomic_DNA"/>
</dbReference>
<dbReference type="Pfam" id="PF00753">
    <property type="entry name" value="Lactamase_B"/>
    <property type="match status" value="1"/>
</dbReference>
<name>A0ABW5A268_9BACL</name>
<evidence type="ECO:0000313" key="3">
    <source>
        <dbReference type="Proteomes" id="UP001597343"/>
    </source>
</evidence>
<dbReference type="Proteomes" id="UP001597343">
    <property type="component" value="Unassembled WGS sequence"/>
</dbReference>
<accession>A0ABW5A268</accession>
<dbReference type="PANTHER" id="PTHR42951:SF22">
    <property type="entry name" value="METALLO BETA-LACTAMASE SUPERFAMILY LIPOPROTEIN"/>
    <property type="match status" value="1"/>
</dbReference>
<organism evidence="2 3">
    <name type="scientific">Tumebacillus lipolyticus</name>
    <dbReference type="NCBI Taxonomy" id="1280370"/>
    <lineage>
        <taxon>Bacteria</taxon>
        <taxon>Bacillati</taxon>
        <taxon>Bacillota</taxon>
        <taxon>Bacilli</taxon>
        <taxon>Bacillales</taxon>
        <taxon>Alicyclobacillaceae</taxon>
        <taxon>Tumebacillus</taxon>
    </lineage>
</organism>
<evidence type="ECO:0000259" key="1">
    <source>
        <dbReference type="SMART" id="SM00849"/>
    </source>
</evidence>
<dbReference type="InterPro" id="IPR037482">
    <property type="entry name" value="ST1585_MBL-fold"/>
</dbReference>
<dbReference type="InterPro" id="IPR036866">
    <property type="entry name" value="RibonucZ/Hydroxyglut_hydro"/>
</dbReference>
<comment type="caution">
    <text evidence="2">The sequence shown here is derived from an EMBL/GenBank/DDBJ whole genome shotgun (WGS) entry which is preliminary data.</text>
</comment>
<dbReference type="CDD" id="cd07726">
    <property type="entry name" value="ST1585-like_MBL-fold"/>
    <property type="match status" value="1"/>
</dbReference>
<dbReference type="SUPFAM" id="SSF56281">
    <property type="entry name" value="Metallo-hydrolase/oxidoreductase"/>
    <property type="match status" value="1"/>
</dbReference>
<proteinExistence type="predicted"/>
<dbReference type="InterPro" id="IPR001279">
    <property type="entry name" value="Metallo-B-lactamas"/>
</dbReference>
<feature type="domain" description="Metallo-beta-lactamase" evidence="1">
    <location>
        <begin position="34"/>
        <end position="240"/>
    </location>
</feature>
<reference evidence="3" key="1">
    <citation type="journal article" date="2019" name="Int. J. Syst. Evol. Microbiol.">
        <title>The Global Catalogue of Microorganisms (GCM) 10K type strain sequencing project: providing services to taxonomists for standard genome sequencing and annotation.</title>
        <authorList>
            <consortium name="The Broad Institute Genomics Platform"/>
            <consortium name="The Broad Institute Genome Sequencing Center for Infectious Disease"/>
            <person name="Wu L."/>
            <person name="Ma J."/>
        </authorList>
    </citation>
    <scope>NUCLEOTIDE SEQUENCE [LARGE SCALE GENOMIC DNA]</scope>
    <source>
        <strain evidence="3">CGMCC 1.13574</strain>
    </source>
</reference>
<dbReference type="InterPro" id="IPR050855">
    <property type="entry name" value="NDM-1-like"/>
</dbReference>
<gene>
    <name evidence="2" type="ORF">ACFSOY_17075</name>
</gene>
<evidence type="ECO:0000313" key="2">
    <source>
        <dbReference type="EMBL" id="MFD2171676.1"/>
    </source>
</evidence>
<protein>
    <submittedName>
        <fullName evidence="2">MBL fold metallo-hydrolase</fullName>
    </submittedName>
</protein>